<dbReference type="GO" id="GO:0016301">
    <property type="term" value="F:kinase activity"/>
    <property type="evidence" value="ECO:0007669"/>
    <property type="project" value="UniProtKB-KW"/>
</dbReference>
<dbReference type="AlphaFoldDB" id="A0A2P5B214"/>
<feature type="region of interest" description="Disordered" evidence="1">
    <location>
        <begin position="65"/>
        <end position="91"/>
    </location>
</feature>
<dbReference type="GO" id="GO:0016020">
    <property type="term" value="C:membrane"/>
    <property type="evidence" value="ECO:0007669"/>
    <property type="project" value="TreeGrafter"/>
</dbReference>
<reference evidence="3" key="1">
    <citation type="submission" date="2016-06" db="EMBL/GenBank/DDBJ databases">
        <title>Parallel loss of symbiosis genes in relatives of nitrogen-fixing non-legume Parasponia.</title>
        <authorList>
            <person name="Van Velzen R."/>
            <person name="Holmer R."/>
            <person name="Bu F."/>
            <person name="Rutten L."/>
            <person name="Van Zeijl A."/>
            <person name="Liu W."/>
            <person name="Santuari L."/>
            <person name="Cao Q."/>
            <person name="Sharma T."/>
            <person name="Shen D."/>
            <person name="Roswanjaya Y."/>
            <person name="Wardhani T."/>
            <person name="Kalhor M.S."/>
            <person name="Jansen J."/>
            <person name="Van den Hoogen J."/>
            <person name="Gungor B."/>
            <person name="Hartog M."/>
            <person name="Hontelez J."/>
            <person name="Verver J."/>
            <person name="Yang W.-C."/>
            <person name="Schijlen E."/>
            <person name="Repin R."/>
            <person name="Schilthuizen M."/>
            <person name="Schranz E."/>
            <person name="Heidstra R."/>
            <person name="Miyata K."/>
            <person name="Fedorova E."/>
            <person name="Kohlen W."/>
            <person name="Bisseling T."/>
            <person name="Smit S."/>
            <person name="Geurts R."/>
        </authorList>
    </citation>
    <scope>NUCLEOTIDE SEQUENCE [LARGE SCALE GENOMIC DNA]</scope>
    <source>
        <strain evidence="3">cv. RG33-2</strain>
    </source>
</reference>
<dbReference type="InterPro" id="IPR011009">
    <property type="entry name" value="Kinase-like_dom_sf"/>
</dbReference>
<dbReference type="SUPFAM" id="SSF56112">
    <property type="entry name" value="Protein kinase-like (PK-like)"/>
    <property type="match status" value="1"/>
</dbReference>
<dbReference type="PANTHER" id="PTHR48055">
    <property type="entry name" value="LEUCINE-RICH REPEAT RECEPTOR PROTEIN KINASE EMS1"/>
    <property type="match status" value="1"/>
</dbReference>
<organism evidence="2 3">
    <name type="scientific">Trema orientale</name>
    <name type="common">Charcoal tree</name>
    <name type="synonym">Celtis orientalis</name>
    <dbReference type="NCBI Taxonomy" id="63057"/>
    <lineage>
        <taxon>Eukaryota</taxon>
        <taxon>Viridiplantae</taxon>
        <taxon>Streptophyta</taxon>
        <taxon>Embryophyta</taxon>
        <taxon>Tracheophyta</taxon>
        <taxon>Spermatophyta</taxon>
        <taxon>Magnoliopsida</taxon>
        <taxon>eudicotyledons</taxon>
        <taxon>Gunneridae</taxon>
        <taxon>Pentapetalae</taxon>
        <taxon>rosids</taxon>
        <taxon>fabids</taxon>
        <taxon>Rosales</taxon>
        <taxon>Cannabaceae</taxon>
        <taxon>Trema</taxon>
    </lineage>
</organism>
<keyword evidence="2" id="KW-0808">Transferase</keyword>
<dbReference type="OrthoDB" id="1103805at2759"/>
<keyword evidence="3" id="KW-1185">Reference proteome</keyword>
<gene>
    <name evidence="2" type="ORF">TorRG33x02_334860</name>
</gene>
<comment type="caution">
    <text evidence="2">The sequence shown here is derived from an EMBL/GenBank/DDBJ whole genome shotgun (WGS) entry which is preliminary data.</text>
</comment>
<keyword evidence="2" id="KW-0418">Kinase</keyword>
<accession>A0A2P5B214</accession>
<evidence type="ECO:0000313" key="2">
    <source>
        <dbReference type="EMBL" id="PON42858.1"/>
    </source>
</evidence>
<sequence>MGAEPSRKGDVYSYGILVLEIFTGRRPTDEMFKDGYNLHNFVKIALPDGLEQIVDSSILFRQLEEEESHSKREDIEIDEEDKSIDSENPRQMSTNLRKCLVSVLNMGLACSEDSPKERMSIGDVTRELERIRNAYIGYETHGEMRQRVI</sequence>
<evidence type="ECO:0000256" key="1">
    <source>
        <dbReference type="SAM" id="MobiDB-lite"/>
    </source>
</evidence>
<dbReference type="PANTHER" id="PTHR48055:SF55">
    <property type="entry name" value="PROTEIN KINASE DOMAIN-CONTAINING PROTEIN"/>
    <property type="match status" value="1"/>
</dbReference>
<dbReference type="STRING" id="63057.A0A2P5B214"/>
<protein>
    <submittedName>
        <fullName evidence="2">Protein kinase-like domain containing protein</fullName>
    </submittedName>
</protein>
<dbReference type="Gene3D" id="1.10.510.10">
    <property type="entry name" value="Transferase(Phosphotransferase) domain 1"/>
    <property type="match status" value="1"/>
</dbReference>
<name>A0A2P5B214_TREOI</name>
<dbReference type="InterPro" id="IPR051564">
    <property type="entry name" value="LRR_receptor-like_kinase"/>
</dbReference>
<dbReference type="InParanoid" id="A0A2P5B214"/>
<dbReference type="EMBL" id="JXTC01000625">
    <property type="protein sequence ID" value="PON42858.1"/>
    <property type="molecule type" value="Genomic_DNA"/>
</dbReference>
<proteinExistence type="predicted"/>
<dbReference type="Proteomes" id="UP000237000">
    <property type="component" value="Unassembled WGS sequence"/>
</dbReference>
<evidence type="ECO:0000313" key="3">
    <source>
        <dbReference type="Proteomes" id="UP000237000"/>
    </source>
</evidence>